<dbReference type="InterPro" id="IPR052895">
    <property type="entry name" value="HetReg/Transcr_Mod"/>
</dbReference>
<reference evidence="3" key="2">
    <citation type="submission" date="2020-04" db="EMBL/GenBank/DDBJ databases">
        <authorList>
            <consortium name="NCBI Genome Project"/>
        </authorList>
    </citation>
    <scope>NUCLEOTIDE SEQUENCE</scope>
    <source>
        <strain evidence="3">CBS 342.82</strain>
    </source>
</reference>
<dbReference type="GeneID" id="54359473"/>
<organism evidence="3">
    <name type="scientific">Dissoconium aciculare CBS 342.82</name>
    <dbReference type="NCBI Taxonomy" id="1314786"/>
    <lineage>
        <taxon>Eukaryota</taxon>
        <taxon>Fungi</taxon>
        <taxon>Dikarya</taxon>
        <taxon>Ascomycota</taxon>
        <taxon>Pezizomycotina</taxon>
        <taxon>Dothideomycetes</taxon>
        <taxon>Dothideomycetidae</taxon>
        <taxon>Mycosphaerellales</taxon>
        <taxon>Dissoconiaceae</taxon>
        <taxon>Dissoconium</taxon>
    </lineage>
</organism>
<reference evidence="3" key="3">
    <citation type="submission" date="2025-08" db="UniProtKB">
        <authorList>
            <consortium name="RefSeq"/>
        </authorList>
    </citation>
    <scope>IDENTIFICATION</scope>
    <source>
        <strain evidence="3">CBS 342.82</strain>
    </source>
</reference>
<keyword evidence="2" id="KW-1185">Reference proteome</keyword>
<evidence type="ECO:0000313" key="2">
    <source>
        <dbReference type="Proteomes" id="UP000504637"/>
    </source>
</evidence>
<feature type="non-terminal residue" evidence="3">
    <location>
        <position position="123"/>
    </location>
</feature>
<dbReference type="RefSeq" id="XP_033457997.1">
    <property type="nucleotide sequence ID" value="XM_033601673.1"/>
</dbReference>
<accession>A0A6J3LYX6</accession>
<gene>
    <name evidence="3" type="ORF">K489DRAFT_323105</name>
</gene>
<reference evidence="3" key="1">
    <citation type="submission" date="2020-01" db="EMBL/GenBank/DDBJ databases">
        <authorList>
            <consortium name="DOE Joint Genome Institute"/>
            <person name="Haridas S."/>
            <person name="Albert R."/>
            <person name="Binder M."/>
            <person name="Bloem J."/>
            <person name="Labutti K."/>
            <person name="Salamov A."/>
            <person name="Andreopoulos B."/>
            <person name="Baker S.E."/>
            <person name="Barry K."/>
            <person name="Bills G."/>
            <person name="Bluhm B.H."/>
            <person name="Cannon C."/>
            <person name="Castanera R."/>
            <person name="Culley D.E."/>
            <person name="Daum C."/>
            <person name="Ezra D."/>
            <person name="Gonzalez J.B."/>
            <person name="Henrissat B."/>
            <person name="Kuo A."/>
            <person name="Liang C."/>
            <person name="Lipzen A."/>
            <person name="Lutzoni F."/>
            <person name="Magnuson J."/>
            <person name="Mondo S."/>
            <person name="Nolan M."/>
            <person name="Ohm R."/>
            <person name="Pangilinan J."/>
            <person name="Park H.-J."/>
            <person name="Ramirez L."/>
            <person name="Alfaro M."/>
            <person name="Sun H."/>
            <person name="Tritt A."/>
            <person name="Yoshinaga Y."/>
            <person name="Zwiers L.-H."/>
            <person name="Turgeon B.G."/>
            <person name="Goodwin S.B."/>
            <person name="Spatafora J.W."/>
            <person name="Crous P.W."/>
            <person name="Grigoriev I.V."/>
        </authorList>
    </citation>
    <scope>NUCLEOTIDE SEQUENCE</scope>
    <source>
        <strain evidence="3">CBS 342.82</strain>
    </source>
</reference>
<name>A0A6J3LYX6_9PEZI</name>
<protein>
    <submittedName>
        <fullName evidence="3">HET-domain-containing protein</fullName>
    </submittedName>
</protein>
<dbReference type="Proteomes" id="UP000504637">
    <property type="component" value="Unplaced"/>
</dbReference>
<feature type="domain" description="Heterokaryon incompatibility" evidence="1">
    <location>
        <begin position="45"/>
        <end position="123"/>
    </location>
</feature>
<dbReference type="InterPro" id="IPR010730">
    <property type="entry name" value="HET"/>
</dbReference>
<sequence>MDLYSPIDGQLGEIRVLRIFPGSADDPIQCSLQLCSLVTEVKPYYRALSYAWGTEMSDIPISVDGHPRVITSNLYAALRSLRDEESEVALWVDALCINQQDLVEKMHQIGQMRTIYREARQVV</sequence>
<evidence type="ECO:0000259" key="1">
    <source>
        <dbReference type="Pfam" id="PF06985"/>
    </source>
</evidence>
<dbReference type="PANTHER" id="PTHR24148:SF73">
    <property type="entry name" value="HET DOMAIN PROTEIN (AFU_ORTHOLOGUE AFUA_8G01020)"/>
    <property type="match status" value="1"/>
</dbReference>
<dbReference type="PANTHER" id="PTHR24148">
    <property type="entry name" value="ANKYRIN REPEAT DOMAIN-CONTAINING PROTEIN 39 HOMOLOG-RELATED"/>
    <property type="match status" value="1"/>
</dbReference>
<dbReference type="AlphaFoldDB" id="A0A6J3LYX6"/>
<proteinExistence type="predicted"/>
<evidence type="ECO:0000313" key="3">
    <source>
        <dbReference type="RefSeq" id="XP_033457997.1"/>
    </source>
</evidence>
<dbReference type="Pfam" id="PF06985">
    <property type="entry name" value="HET"/>
    <property type="match status" value="1"/>
</dbReference>
<dbReference type="OrthoDB" id="5386682at2759"/>